<accession>A0A0L0FYK7</accession>
<protein>
    <submittedName>
        <fullName evidence="1">Uncharacterized protein</fullName>
    </submittedName>
</protein>
<dbReference type="AlphaFoldDB" id="A0A0L0FYK7"/>
<name>A0A0L0FYK7_9EUKA</name>
<dbReference type="GeneID" id="25906558"/>
<proteinExistence type="predicted"/>
<evidence type="ECO:0000313" key="2">
    <source>
        <dbReference type="Proteomes" id="UP000054560"/>
    </source>
</evidence>
<organism evidence="1 2">
    <name type="scientific">Sphaeroforma arctica JP610</name>
    <dbReference type="NCBI Taxonomy" id="667725"/>
    <lineage>
        <taxon>Eukaryota</taxon>
        <taxon>Ichthyosporea</taxon>
        <taxon>Ichthyophonida</taxon>
        <taxon>Sphaeroforma</taxon>
    </lineage>
</organism>
<dbReference type="EMBL" id="KQ242013">
    <property type="protein sequence ID" value="KNC81631.1"/>
    <property type="molecule type" value="Genomic_DNA"/>
</dbReference>
<reference evidence="1 2" key="1">
    <citation type="submission" date="2011-02" db="EMBL/GenBank/DDBJ databases">
        <title>The Genome Sequence of Sphaeroforma arctica JP610.</title>
        <authorList>
            <consortium name="The Broad Institute Genome Sequencing Platform"/>
            <person name="Russ C."/>
            <person name="Cuomo C."/>
            <person name="Young S.K."/>
            <person name="Zeng Q."/>
            <person name="Gargeya S."/>
            <person name="Alvarado L."/>
            <person name="Berlin A."/>
            <person name="Chapman S.B."/>
            <person name="Chen Z."/>
            <person name="Freedman E."/>
            <person name="Gellesch M."/>
            <person name="Goldberg J."/>
            <person name="Griggs A."/>
            <person name="Gujja S."/>
            <person name="Heilman E."/>
            <person name="Heiman D."/>
            <person name="Howarth C."/>
            <person name="Mehta T."/>
            <person name="Neiman D."/>
            <person name="Pearson M."/>
            <person name="Roberts A."/>
            <person name="Saif S."/>
            <person name="Shea T."/>
            <person name="Shenoy N."/>
            <person name="Sisk P."/>
            <person name="Stolte C."/>
            <person name="Sykes S."/>
            <person name="White J."/>
            <person name="Yandava C."/>
            <person name="Burger G."/>
            <person name="Gray M.W."/>
            <person name="Holland P.W.H."/>
            <person name="King N."/>
            <person name="Lang F.B.F."/>
            <person name="Roger A.J."/>
            <person name="Ruiz-Trillo I."/>
            <person name="Haas B."/>
            <person name="Nusbaum C."/>
            <person name="Birren B."/>
        </authorList>
    </citation>
    <scope>NUCLEOTIDE SEQUENCE [LARGE SCALE GENOMIC DNA]</scope>
    <source>
        <strain evidence="1 2">JP610</strain>
    </source>
</reference>
<evidence type="ECO:0000313" key="1">
    <source>
        <dbReference type="EMBL" id="KNC81631.1"/>
    </source>
</evidence>
<dbReference type="RefSeq" id="XP_014155533.1">
    <property type="nucleotide sequence ID" value="XM_014300058.1"/>
</dbReference>
<sequence>MSADDLRVSAGSARRSLGFWWMKVWASLSICFRRDRDGVNGSWGSRGCIVVRNKGSKTLVGKRHQGDLRVVKLNGGERQKADVRVVKLNGGERQKEDARVVKSNGGGRHQRDVRVVKLNNSVVSQEKRRLLSPETVYAHVLVQDAPTCCA</sequence>
<keyword evidence="2" id="KW-1185">Reference proteome</keyword>
<gene>
    <name evidence="1" type="ORF">SARC_06054</name>
</gene>
<dbReference type="Proteomes" id="UP000054560">
    <property type="component" value="Unassembled WGS sequence"/>
</dbReference>